<dbReference type="Pfam" id="PF24491">
    <property type="entry name" value="DUF7586"/>
    <property type="match status" value="1"/>
</dbReference>
<comment type="caution">
    <text evidence="3">The sequence shown here is derived from an EMBL/GenBank/DDBJ whole genome shotgun (WGS) entry which is preliminary data.</text>
</comment>
<feature type="domain" description="DUF7586" evidence="2">
    <location>
        <begin position="346"/>
        <end position="423"/>
    </location>
</feature>
<evidence type="ECO:0000313" key="3">
    <source>
        <dbReference type="EMBL" id="TSD55557.1"/>
    </source>
</evidence>
<reference evidence="3 4" key="1">
    <citation type="submission" date="2019-07" db="EMBL/GenBank/DDBJ databases">
        <authorList>
            <person name="Zhao L.H."/>
        </authorList>
    </citation>
    <scope>NUCLEOTIDE SEQUENCE [LARGE SCALE GENOMIC DNA]</scope>
    <source>
        <strain evidence="3 4">Co35</strain>
    </source>
</reference>
<evidence type="ECO:0000259" key="2">
    <source>
        <dbReference type="Pfam" id="PF24491"/>
    </source>
</evidence>
<dbReference type="Proteomes" id="UP000316988">
    <property type="component" value="Unassembled WGS sequence"/>
</dbReference>
<dbReference type="OrthoDB" id="3863176at2"/>
<dbReference type="RefSeq" id="WP_143914685.1">
    <property type="nucleotide sequence ID" value="NZ_VLNT01000022.1"/>
</dbReference>
<dbReference type="Gene3D" id="3.40.710.10">
    <property type="entry name" value="DD-peptidase/beta-lactamase superfamily"/>
    <property type="match status" value="1"/>
</dbReference>
<dbReference type="EMBL" id="VLNT01000022">
    <property type="protein sequence ID" value="TSD55557.1"/>
    <property type="molecule type" value="Genomic_DNA"/>
</dbReference>
<dbReference type="InterPro" id="IPR012338">
    <property type="entry name" value="Beta-lactam/transpept-like"/>
</dbReference>
<evidence type="ECO:0000259" key="1">
    <source>
        <dbReference type="Pfam" id="PF00144"/>
    </source>
</evidence>
<gene>
    <name evidence="3" type="ORF">FNM00_16750</name>
</gene>
<dbReference type="InterPro" id="IPR001466">
    <property type="entry name" value="Beta-lactam-related"/>
</dbReference>
<sequence>MSAYDDRLVRELEERRLPSVAAAVVAGGQVAWCGTAGTLDGSDGTDAVTPDTQYRIGSITKTFVAVEILRLHEKGRLRIDQRVREVLDDVDGQSFADVTIAQLLTHTSGLQSETNGPWWERAPGTDWAELRDSDLRLVLIPGTRFHYSNAGYALLGRILEVAHGRPWFEVVRDGLLVPLGMARTTLRPTGECAAGIAVHPSESLRHAEPEFDAGAMAPAGQLWASIEDLARWAVFAAGDGEGLVSRSTMELMRVPLAVNDRWELEWASAQGLGWQVWHDGPRRYVGHGGSMPGFLASLKVEPATGVGVVVLTNTTSGLGSVGDDLLTMAREELATPASAEVAAPSERVAALAGTWYWGPAPFTIEPTGGEGFILHAPNGGRSSRFTPDGDRDRWIGLDSYYAGEHLVVREDGALDLATFVFTREPYDPGHIYPGDLDPTGWH</sequence>
<dbReference type="Pfam" id="PF00144">
    <property type="entry name" value="Beta-lactamase"/>
    <property type="match status" value="1"/>
</dbReference>
<name>A0A554RN30_9ACTN</name>
<dbReference type="InterPro" id="IPR056008">
    <property type="entry name" value="DUF7586"/>
</dbReference>
<keyword evidence="4" id="KW-1185">Reference proteome</keyword>
<protein>
    <submittedName>
        <fullName evidence="3">Beta-lactamase family protein</fullName>
    </submittedName>
</protein>
<dbReference type="SUPFAM" id="SSF56601">
    <property type="entry name" value="beta-lactamase/transpeptidase-like"/>
    <property type="match status" value="1"/>
</dbReference>
<dbReference type="PANTHER" id="PTHR46825">
    <property type="entry name" value="D-ALANYL-D-ALANINE-CARBOXYPEPTIDASE/ENDOPEPTIDASE AMPH"/>
    <property type="match status" value="1"/>
</dbReference>
<dbReference type="PANTHER" id="PTHR46825:SF7">
    <property type="entry name" value="D-ALANYL-D-ALANINE CARBOXYPEPTIDASE"/>
    <property type="match status" value="1"/>
</dbReference>
<dbReference type="AlphaFoldDB" id="A0A554RN30"/>
<evidence type="ECO:0000313" key="4">
    <source>
        <dbReference type="Proteomes" id="UP000316988"/>
    </source>
</evidence>
<organism evidence="3 4">
    <name type="scientific">Aeromicrobium piscarium</name>
    <dbReference type="NCBI Taxonomy" id="2590901"/>
    <lineage>
        <taxon>Bacteria</taxon>
        <taxon>Bacillati</taxon>
        <taxon>Actinomycetota</taxon>
        <taxon>Actinomycetes</taxon>
        <taxon>Propionibacteriales</taxon>
        <taxon>Nocardioidaceae</taxon>
        <taxon>Aeromicrobium</taxon>
    </lineage>
</organism>
<dbReference type="InterPro" id="IPR050491">
    <property type="entry name" value="AmpC-like"/>
</dbReference>
<accession>A0A554RN30</accession>
<proteinExistence type="predicted"/>
<feature type="domain" description="Beta-lactamase-related" evidence="1">
    <location>
        <begin position="6"/>
        <end position="324"/>
    </location>
</feature>